<dbReference type="EMBL" id="CP011801">
    <property type="protein sequence ID" value="ALA57826.1"/>
    <property type="molecule type" value="Genomic_DNA"/>
</dbReference>
<dbReference type="STRING" id="42253.NITMOv2_1399"/>
<dbReference type="Gene3D" id="2.40.160.20">
    <property type="match status" value="1"/>
</dbReference>
<evidence type="ECO:0000313" key="1">
    <source>
        <dbReference type="EMBL" id="ALA57826.1"/>
    </source>
</evidence>
<organism evidence="1 2">
    <name type="scientific">Nitrospira moscoviensis</name>
    <dbReference type="NCBI Taxonomy" id="42253"/>
    <lineage>
        <taxon>Bacteria</taxon>
        <taxon>Pseudomonadati</taxon>
        <taxon>Nitrospirota</taxon>
        <taxon>Nitrospiria</taxon>
        <taxon>Nitrospirales</taxon>
        <taxon>Nitrospiraceae</taxon>
        <taxon>Nitrospira</taxon>
    </lineage>
</organism>
<dbReference type="PATRIC" id="fig|42253.5.peg.1368"/>
<dbReference type="Proteomes" id="UP000069205">
    <property type="component" value="Chromosome"/>
</dbReference>
<dbReference type="AlphaFoldDB" id="A0A0K2GA25"/>
<dbReference type="RefSeq" id="WP_053379078.1">
    <property type="nucleotide sequence ID" value="NZ_CP011801.1"/>
</dbReference>
<dbReference type="InterPro" id="IPR018550">
    <property type="entry name" value="Lipid-A_deacylase-rel"/>
</dbReference>
<name>A0A0K2GA25_NITMO</name>
<sequence>MQALSLRLSIGLIGILALTTPAGALSFAEDSPLISIGPRLGFSGQSPFLGREQKHNFHLTDLAAVWRLPWTWQLGDSSWRIGTRLTTSAGHLSAAGDSGLMATVVPALSLGGWNDLVTFDLGGGIGLFSREKFGIQDLGGPVQAIATAGVQVRPFTHAYAGFRVLHFSDAGLYGSSSLGVDLYIVEIGYRF</sequence>
<evidence type="ECO:0000313" key="2">
    <source>
        <dbReference type="Proteomes" id="UP000069205"/>
    </source>
</evidence>
<accession>A0A0K2GA25</accession>
<dbReference type="OrthoDB" id="9797122at2"/>
<keyword evidence="2" id="KW-1185">Reference proteome</keyword>
<evidence type="ECO:0008006" key="3">
    <source>
        <dbReference type="Google" id="ProtNLM"/>
    </source>
</evidence>
<gene>
    <name evidence="1" type="ORF">NITMOv2_1399</name>
</gene>
<proteinExistence type="predicted"/>
<protein>
    <recommendedName>
        <fullName evidence="3">Acyloxyacyl hydrolase</fullName>
    </recommendedName>
</protein>
<reference evidence="1 2" key="1">
    <citation type="journal article" date="2015" name="Proc. Natl. Acad. Sci. U.S.A.">
        <title>Expanded metabolic versatility of ubiquitous nitrite-oxidizing bacteria from the genus Nitrospira.</title>
        <authorList>
            <person name="Koch H."/>
            <person name="Lucker S."/>
            <person name="Albertsen M."/>
            <person name="Kitzinger K."/>
            <person name="Herbold C."/>
            <person name="Spieck E."/>
            <person name="Nielsen P.H."/>
            <person name="Wagner M."/>
            <person name="Daims H."/>
        </authorList>
    </citation>
    <scope>NUCLEOTIDE SEQUENCE [LARGE SCALE GENOMIC DNA]</scope>
    <source>
        <strain evidence="1 2">NSP M-1</strain>
    </source>
</reference>
<dbReference type="KEGG" id="nmv:NITMOv2_1399"/>
<dbReference type="Pfam" id="PF09411">
    <property type="entry name" value="PagL"/>
    <property type="match status" value="1"/>
</dbReference>